<evidence type="ECO:0000256" key="1">
    <source>
        <dbReference type="ARBA" id="ARBA00007874"/>
    </source>
</evidence>
<dbReference type="PANTHER" id="PTHR43112">
    <property type="entry name" value="FERREDOXIN"/>
    <property type="match status" value="1"/>
</dbReference>
<reference evidence="10 11" key="1">
    <citation type="submission" date="2020-08" db="EMBL/GenBank/DDBJ databases">
        <title>The Agave Microbiome: Exploring the role of microbial communities in plant adaptations to desert environments.</title>
        <authorList>
            <person name="Partida-Martinez L.P."/>
        </authorList>
    </citation>
    <scope>NUCLEOTIDE SEQUENCE [LARGE SCALE GENOMIC DNA]</scope>
    <source>
        <strain evidence="10 11">AT3.2</strain>
    </source>
</reference>
<protein>
    <submittedName>
        <fullName evidence="10">Ferredoxin</fullName>
    </submittedName>
</protein>
<dbReference type="InterPro" id="IPR012675">
    <property type="entry name" value="Beta-grasp_dom_sf"/>
</dbReference>
<dbReference type="PANTHER" id="PTHR43112:SF3">
    <property type="entry name" value="FERREDOXIN-2, CHLOROPLASTIC"/>
    <property type="match status" value="1"/>
</dbReference>
<keyword evidence="2" id="KW-0813">Transport</keyword>
<comment type="caution">
    <text evidence="10">The sequence shown here is derived from an EMBL/GenBank/DDBJ whole genome shotgun (WGS) entry which is preliminary data.</text>
</comment>
<proteinExistence type="inferred from homology"/>
<dbReference type="Pfam" id="PF00111">
    <property type="entry name" value="Fer2"/>
    <property type="match status" value="1"/>
</dbReference>
<evidence type="ECO:0000256" key="3">
    <source>
        <dbReference type="ARBA" id="ARBA00022714"/>
    </source>
</evidence>
<evidence type="ECO:0000256" key="5">
    <source>
        <dbReference type="ARBA" id="ARBA00022982"/>
    </source>
</evidence>
<keyword evidence="5" id="KW-0249">Electron transport</keyword>
<evidence type="ECO:0000259" key="9">
    <source>
        <dbReference type="PROSITE" id="PS51085"/>
    </source>
</evidence>
<keyword evidence="4" id="KW-0479">Metal-binding</keyword>
<name>A0A7W9U6K3_9BURK</name>
<dbReference type="CDD" id="cd00207">
    <property type="entry name" value="fer2"/>
    <property type="match status" value="1"/>
</dbReference>
<evidence type="ECO:0000313" key="11">
    <source>
        <dbReference type="Proteomes" id="UP000540787"/>
    </source>
</evidence>
<dbReference type="InterPro" id="IPR036010">
    <property type="entry name" value="2Fe-2S_ferredoxin-like_sf"/>
</dbReference>
<organism evidence="10 11">
    <name type="scientific">Massilia aurea</name>
    <dbReference type="NCBI Taxonomy" id="373040"/>
    <lineage>
        <taxon>Bacteria</taxon>
        <taxon>Pseudomonadati</taxon>
        <taxon>Pseudomonadota</taxon>
        <taxon>Betaproteobacteria</taxon>
        <taxon>Burkholderiales</taxon>
        <taxon>Oxalobacteraceae</taxon>
        <taxon>Telluria group</taxon>
        <taxon>Massilia</taxon>
    </lineage>
</organism>
<dbReference type="Proteomes" id="UP000540787">
    <property type="component" value="Unassembled WGS sequence"/>
</dbReference>
<dbReference type="InterPro" id="IPR001041">
    <property type="entry name" value="2Fe-2S_ferredoxin-type"/>
</dbReference>
<evidence type="ECO:0000256" key="7">
    <source>
        <dbReference type="ARBA" id="ARBA00023014"/>
    </source>
</evidence>
<comment type="similarity">
    <text evidence="1">Belongs to the 2Fe2S plant-type ferredoxin family.</text>
</comment>
<keyword evidence="11" id="KW-1185">Reference proteome</keyword>
<dbReference type="GO" id="GO:0051537">
    <property type="term" value="F:2 iron, 2 sulfur cluster binding"/>
    <property type="evidence" value="ECO:0007669"/>
    <property type="project" value="UniProtKB-KW"/>
</dbReference>
<dbReference type="GO" id="GO:0046872">
    <property type="term" value="F:metal ion binding"/>
    <property type="evidence" value="ECO:0007669"/>
    <property type="project" value="UniProtKB-KW"/>
</dbReference>
<evidence type="ECO:0000256" key="4">
    <source>
        <dbReference type="ARBA" id="ARBA00022723"/>
    </source>
</evidence>
<comment type="cofactor">
    <cofactor evidence="8">
        <name>[2Fe-2S] cluster</name>
        <dbReference type="ChEBI" id="CHEBI:190135"/>
    </cofactor>
</comment>
<accession>A0A7W9U6K3</accession>
<evidence type="ECO:0000256" key="8">
    <source>
        <dbReference type="ARBA" id="ARBA00034078"/>
    </source>
</evidence>
<dbReference type="Gene3D" id="3.10.20.30">
    <property type="match status" value="1"/>
</dbReference>
<evidence type="ECO:0000256" key="2">
    <source>
        <dbReference type="ARBA" id="ARBA00022448"/>
    </source>
</evidence>
<keyword evidence="6" id="KW-0408">Iron</keyword>
<dbReference type="AlphaFoldDB" id="A0A7W9U6K3"/>
<keyword evidence="7" id="KW-0411">Iron-sulfur</keyword>
<dbReference type="SUPFAM" id="SSF54292">
    <property type="entry name" value="2Fe-2S ferredoxin-like"/>
    <property type="match status" value="1"/>
</dbReference>
<evidence type="ECO:0000256" key="6">
    <source>
        <dbReference type="ARBA" id="ARBA00023004"/>
    </source>
</evidence>
<dbReference type="RefSeq" id="WP_183550953.1">
    <property type="nucleotide sequence ID" value="NZ_JACHBX010000001.1"/>
</dbReference>
<dbReference type="PROSITE" id="PS51085">
    <property type="entry name" value="2FE2S_FER_2"/>
    <property type="match status" value="1"/>
</dbReference>
<gene>
    <name evidence="10" type="ORF">HD842_000672</name>
</gene>
<keyword evidence="3" id="KW-0001">2Fe-2S</keyword>
<dbReference type="EMBL" id="JACHBX010000001">
    <property type="protein sequence ID" value="MBB6132561.1"/>
    <property type="molecule type" value="Genomic_DNA"/>
</dbReference>
<feature type="domain" description="2Fe-2S ferredoxin-type" evidence="9">
    <location>
        <begin position="6"/>
        <end position="95"/>
    </location>
</feature>
<evidence type="ECO:0000313" key="10">
    <source>
        <dbReference type="EMBL" id="MBB6132561.1"/>
    </source>
</evidence>
<sequence length="102" mass="10810">MDQPVYTVTVMPLGASVVVGAATTVLHALEAAGIELPSSCRNGTCRTCLCRVRAGKVAYTVEWPGLSVDERRDGDILPCVALARDDLVLDVPLARRSATGRD</sequence>